<name>A0A8H3QVL4_9GLOM</name>
<feature type="compositionally biased region" description="Low complexity" evidence="1">
    <location>
        <begin position="90"/>
        <end position="105"/>
    </location>
</feature>
<protein>
    <submittedName>
        <fullName evidence="2">Uncharacterized protein</fullName>
    </submittedName>
</protein>
<feature type="region of interest" description="Disordered" evidence="1">
    <location>
        <begin position="81"/>
        <end position="105"/>
    </location>
</feature>
<dbReference type="AlphaFoldDB" id="A0A8H3QVL4"/>
<gene>
    <name evidence="2" type="ORF">RCL2_001771800</name>
</gene>
<sequence length="155" mass="16425">MFSNKRKLEETEEDEITLKALKITTQELSKGMGEVMRNVHKDTLNAIYNNKNNISWSTTPTTPVVLVSLRTHFSGCINSHIISNDDNDTNDNNTNNNATAATTPTTAAAATATTSITAAAATPTISTTAAAAAAATRTLTKAAQSLAAQLPQTRF</sequence>
<evidence type="ECO:0000313" key="3">
    <source>
        <dbReference type="Proteomes" id="UP000615446"/>
    </source>
</evidence>
<comment type="caution">
    <text evidence="2">The sequence shown here is derived from an EMBL/GenBank/DDBJ whole genome shotgun (WGS) entry which is preliminary data.</text>
</comment>
<organism evidence="2 3">
    <name type="scientific">Rhizophagus clarus</name>
    <dbReference type="NCBI Taxonomy" id="94130"/>
    <lineage>
        <taxon>Eukaryota</taxon>
        <taxon>Fungi</taxon>
        <taxon>Fungi incertae sedis</taxon>
        <taxon>Mucoromycota</taxon>
        <taxon>Glomeromycotina</taxon>
        <taxon>Glomeromycetes</taxon>
        <taxon>Glomerales</taxon>
        <taxon>Glomeraceae</taxon>
        <taxon>Rhizophagus</taxon>
    </lineage>
</organism>
<reference evidence="2" key="1">
    <citation type="submission" date="2019-10" db="EMBL/GenBank/DDBJ databases">
        <title>Conservation and host-specific expression of non-tandemly repeated heterogenous ribosome RNA gene in arbuscular mycorrhizal fungi.</title>
        <authorList>
            <person name="Maeda T."/>
            <person name="Kobayashi Y."/>
            <person name="Nakagawa T."/>
            <person name="Ezawa T."/>
            <person name="Yamaguchi K."/>
            <person name="Bino T."/>
            <person name="Nishimoto Y."/>
            <person name="Shigenobu S."/>
            <person name="Kawaguchi M."/>
        </authorList>
    </citation>
    <scope>NUCLEOTIDE SEQUENCE</scope>
    <source>
        <strain evidence="2">HR1</strain>
    </source>
</reference>
<accession>A0A8H3QVL4</accession>
<proteinExistence type="predicted"/>
<evidence type="ECO:0000256" key="1">
    <source>
        <dbReference type="SAM" id="MobiDB-lite"/>
    </source>
</evidence>
<dbReference type="Proteomes" id="UP000615446">
    <property type="component" value="Unassembled WGS sequence"/>
</dbReference>
<evidence type="ECO:0000313" key="2">
    <source>
        <dbReference type="EMBL" id="GES90889.1"/>
    </source>
</evidence>
<dbReference type="EMBL" id="BLAL01000197">
    <property type="protein sequence ID" value="GES90889.1"/>
    <property type="molecule type" value="Genomic_DNA"/>
</dbReference>